<proteinExistence type="inferred from homology"/>
<dbReference type="GO" id="GO:0046872">
    <property type="term" value="F:metal ion binding"/>
    <property type="evidence" value="ECO:0007669"/>
    <property type="project" value="InterPro"/>
</dbReference>
<dbReference type="PANTHER" id="PTHR48103">
    <property type="entry name" value="MIDASIN-RELATED"/>
    <property type="match status" value="1"/>
</dbReference>
<dbReference type="InterPro" id="IPR041190">
    <property type="entry name" value="Midasin_AAA_lid_5"/>
</dbReference>
<accession>A0A0B2VNJ2</accession>
<dbReference type="InterPro" id="IPR007719">
    <property type="entry name" value="PCS_N"/>
</dbReference>
<evidence type="ECO:0000313" key="11">
    <source>
        <dbReference type="EMBL" id="KHN82929.1"/>
    </source>
</evidence>
<dbReference type="InterPro" id="IPR003593">
    <property type="entry name" value="AAA+_ATPase"/>
</dbReference>
<feature type="domain" description="Peptidase C83" evidence="10">
    <location>
        <begin position="1064"/>
        <end position="1324"/>
    </location>
</feature>
<dbReference type="InterPro" id="IPR025662">
    <property type="entry name" value="Sigma_54_int_dom_ATP-bd_1"/>
</dbReference>
<keyword evidence="12" id="KW-1185">Reference proteome</keyword>
<dbReference type="GO" id="GO:0016887">
    <property type="term" value="F:ATP hydrolysis activity"/>
    <property type="evidence" value="ECO:0007669"/>
    <property type="project" value="InterPro"/>
</dbReference>
<dbReference type="CDD" id="cd00009">
    <property type="entry name" value="AAA"/>
    <property type="match status" value="1"/>
</dbReference>
<keyword evidence="6" id="KW-0067">ATP-binding</keyword>
<keyword evidence="7" id="KW-0143">Chaperone</keyword>
<dbReference type="GO" id="GO:0005730">
    <property type="term" value="C:nucleolus"/>
    <property type="evidence" value="ECO:0007669"/>
    <property type="project" value="UniProtKB-SubCell"/>
</dbReference>
<dbReference type="EMBL" id="JPKZ01001280">
    <property type="protein sequence ID" value="KHN82929.1"/>
    <property type="molecule type" value="Genomic_DNA"/>
</dbReference>
<dbReference type="FunFam" id="3.40.50.300:FF:001384">
    <property type="entry name" value="Midasin"/>
    <property type="match status" value="1"/>
</dbReference>
<dbReference type="GO" id="GO:0000027">
    <property type="term" value="P:ribosomal large subunit assembly"/>
    <property type="evidence" value="ECO:0007669"/>
    <property type="project" value="TreeGrafter"/>
</dbReference>
<dbReference type="Pfam" id="PF17865">
    <property type="entry name" value="AAA_lid_5"/>
    <property type="match status" value="1"/>
</dbReference>
<dbReference type="InterPro" id="IPR011704">
    <property type="entry name" value="ATPase_dyneun-rel_AAA"/>
</dbReference>
<evidence type="ECO:0000256" key="1">
    <source>
        <dbReference type="ARBA" id="ARBA00004604"/>
    </source>
</evidence>
<dbReference type="GO" id="GO:0000055">
    <property type="term" value="P:ribosomal large subunit export from nucleus"/>
    <property type="evidence" value="ECO:0007669"/>
    <property type="project" value="TreeGrafter"/>
</dbReference>
<dbReference type="OMA" id="YATIICE"/>
<dbReference type="GO" id="GO:0030687">
    <property type="term" value="C:preribosome, large subunit precursor"/>
    <property type="evidence" value="ECO:0007669"/>
    <property type="project" value="TreeGrafter"/>
</dbReference>
<sequence length="3669" mass="413533">MPKHLKNRKRKGNVTASVGESLRDEKKKKNGEPMEAREEGHVEFDCIPTRSALREQIETGMKSHCLVVVEGPIGCGKTCIVRQIASTMKISLCVFQMGDQIDSKTLYGAFHCAEVPGEFVWKPSIFTKVIRKPGVVLLEDLDCASVDLISSVIDLCERRWVRMNAGEVIRMHPQAFVVATLRTSNSGRTSVAADARTLLSSIPLHVVLPPFSDEELRRIICVKYGRVAAVARKLIAVFNEVVAANMSRRQNSKRMLTSTDLFRAFERLQHVTDLTDNVAVFGELSDVWALHCVRRDDVMQLSQIISDHLSVNRDQLNYYLNLRLPTISLEQENFVCGRATLRIAERMDSKNKHPLMGVTRDICQLMERVAVCITRDEPVLLVGETGVGKTSVVQSIAAHANVTLRVVNLSQHSDSSDLIGGYKPVSLSTMLEPLKSAYDKIFLECFDAERNANFLSKCEKCLKAGRYVDYATIICEIARKAIAISSKAEWHVRWADILVRAERFKQAVLKSALPFAYVRGVVARKCLKAGRYVDYATIICEIARKAIAISSKAEWHVRWADILVRAERFKQAVLKSALPFALRTLCRALSLTSANLFGGEIRSLCESISLAFLSDLDAENRAKVEKMIVKYVGKVPGNPIPKPSSNEHDYINVEGYWVEVGTEQPLEDPQYIRTASVKRHLADLARIVCSGRYPILLEGETSAGKTAMVTHLARVTGNLVVRINNHEHTDLQEYIGSYAPDISGKLAFVEGALLKAVRAGHWVILDELNLAPTDVIEALNRLLDDNRELFVPELNAAVKAHSSFRLFATQNPVSTYAGRKRLSRALVSRFVVLRFDHLPFDELAQMVVARCAVAPSSANKMVSVLCDLRAQRSLMGVFSARDGLMTLRDVFRWAKRLAISEQTDWQQCLADQGFFLLAARCRTLADEDLVKRTLEKHLKRSIDPERLFAIDSPYMPGSIRHEELRDGDVVLTSAMCRMIVLCTQAWLCDEPVLMVGETGCGKTTVAGIIAKEKLLSMNCHERTETSDFLGSLRPVGDGTFCWMDGIVVQAMKEGRPLLIDEISLAADSVLERLNPLFEPSRTLLLTDVGTVAEEVKAKSGFNVIATMNPGGDYGKKELSKALRNRFTECWCLSEFSAEDMKSIVLRRMRIWTPPKKMPTKDQIAECMVRFVVWFSSSYSHIFRCGISIRDIVAATQLFISCMKHTHSVTRALYHAFSATVFDALGAMPARVPFDRLDLINDSIRELNRIAREEIGQGTEEEIGISLPITVDTSSGDALLISDFVVPFGPLRPSLPAGFTFEAPTCKANIYKIARALSIDKPILIEGAPGCGKSSTVVALAAATGHPLTRLNLSDQTDLSDLFGSDIPVVLADGSASFAWKDGPVLSAIKSGHWILLDEMNLASQSVLEGLNSCLDHRRQLFIAELNRCFEIGSGSRRSRFFACQNPQRQGGNRRALPKSFVNRFTSIYAEDLKAEDERIIVRNCYSAELHDEVISQMVDVKEAVVDKMATDPDFAIKGAPFEFNLRDLLRWAELSIKSKDIAYAFDLIFVKRLRSSEDREKMRAIFRERFGYECIDPIASISISHCCVRIGKVELPRVNTSISSQRYLVSSQLSLLEQLAVCVRMNWLTLLVGKANIGKTSAVKILADLTGNTLHTMRLTSETDALELLGSFEQVTDYVDMEEVKNNCARLLAAHEECRDAVLRSEDMLALRLAIQSAAYLLDEETAKQLRVYVELLNRNRMRFQWVNSCFLEAFANGYWILIENVNCCSAAVLDRLNTCLELNGELFLSECGDSRHPIKAHPGFRVFFTMDEANGSISRAMRNRSIEIFVLAEDNAWYHRISDVVSIVSPKNCDEELICTLSTALGDGVRFSSEQLLQLKVLVRGIPLAQVLKIMNGKSDDIMEVDGEYKRHFTLRYPLINAELLITLDEWKCAIWRWADDEDLLMGAMWCLLSGSLRRLASGNLQNIFPECHDLLSGAVGLVKSSGFVDEYLPFDERFEDDLLSGAVGLVKSSGFVDEYLPFDERFEGPLALRVEDRMKDYTFENSVILRALSVWIWAQLKATKTVKGSVIHLSTALMNKKITLDELPSECIRYIRGFMDELFHLFPNLYCNLQCSLSLLLESAWDMLLFVRSASEKLAERTGCAPAHVAWQRMSNTFAALPFSSANLKHLIDCISEAWSTVDEEGLSRFLTFYKEQRIVEPFKDRENWLQVSKFIEAIGRGSSEAHLSPNIMDGYEQEQDTEDERGQAVLGESAFDGALKMINDIFGSFALLKRNNSQQALRDVCGRMTRRPIALQQTGAFKWIDEKWGNLAHWLTFLSDDFAVNEFPLAFKNIDLAKIPLGAEVMQNVWRALQFDASLRAVTLKEFGEFTSQRDRFCFLLWKLAPHLGDFNDVVRRRLADVLCHLKALVGDNEMSNDGHSDGSTSLLSLIKQLQPVGLALMRCATPVDNMVDPVISDEYNYLFLKSKLDLISAQLAILQRYQSVVSGQQSLSLYQNSKHPLIASLVSSYFKISDEMTTYNKESQAFRPSYNDYAHISLEMRSFLQMTSEWCGNVLVEFNGWENRSTEQLEVKRAQLESFLVSASAFSNRMISRYSAYADVMQSFVLGVRAVMLCVSYVRSEIAVVLSRRRLMYNYSIPPSSTFELNELKVGNEQLLNWCLSEKSIMPKRLQLCVVYSFIRQRNDTMKTLLCTTWIEREWSKWYARHAEKEEKSFVYRKSCKTSDPVDEDDSEMAEIFPDYSSEWEQDSEMCANDEAKGSHEDLLGDEDLANLLREFLHTGEQDPCNTYMPIMWLIDATAGGIPVGNDVDSALTVSHLMALKNLGTEGSRRVVDVYKTNCPSELMRCVEALGKLNERLKALKEKWPEMTVLNDILQVSDRILSSAATLPQMQLAALLERLLGEAEHWEKVADRKHSISGELLTLREMLVDWRKMEVLCWSDLLQSVQRVCGVEAFLIAWPLFEAIKNNERQSEEILAMSIEWIQRSTLLDFEARLESTRLLAKYALLTSRPDRELMEKRILSIAAYFAQYSKVVATKFEALKSPVENQLREFVKVVKYNDLNLWSVKLSAQKAHQQLFRIVKQFKLCGNEPIAPLIDTLLPIADIGDCEEVLWKEEEGGSCDEVRIRKAARIAREIAEKLHSAFSIETLNELCGNEPIAPLIDTLLPIADIGDCEEVLWKEEEGGSCDEVRIRKAARIAREIAEKLHSAFSIETLNEMLELVVDCDQLIRKEVVYEGEDEEKEKQQGRALAERQKAISLLLKRSAEFGLRFRKGLTVDAELMTTTSVTGIIDKDCLLSKLVRQSAASRSSTLKCLHKPNEQLSSQTISRLKGITEFVLKELLQFNDDLSLRNADLHRIQLALRMLRVHDENIQNDGLGCIDHQQWYKSLRLCRSEVLENLQTIANCMRDKLNCAPRQQRIEHTEIYEMSGLADTALSGLYTGDAQYAAVEGMVERICSSIERLMKAVDDSLAYTDGCAEIVIWKRQDLHELSNLLHTEAESLCSGFVELSQWMREESAQGICLSERIIALSRISILDAEDDHSPEERSPSMEPLLLNLQYAYKRLSDIKEESEEQVKSGLDRVKWLANVAMGANLDKSANVLWALCCCLSQGNTLKADLQQAISLAISLLNVFGLLTSSIERFILKLALYYLHFESVTIQLLQKVT</sequence>
<feature type="region of interest" description="Disordered" evidence="9">
    <location>
        <begin position="1"/>
        <end position="39"/>
    </location>
</feature>
<dbReference type="STRING" id="6265.A0A0B2VNJ2"/>
<reference evidence="11 12" key="1">
    <citation type="submission" date="2014-11" db="EMBL/GenBank/DDBJ databases">
        <title>Genetic blueprint of the zoonotic pathogen Toxocara canis.</title>
        <authorList>
            <person name="Zhu X.-Q."/>
            <person name="Korhonen P.K."/>
            <person name="Cai H."/>
            <person name="Young N.D."/>
            <person name="Nejsum P."/>
            <person name="von Samson-Himmelstjerna G."/>
            <person name="Boag P.R."/>
            <person name="Tan P."/>
            <person name="Li Q."/>
            <person name="Min J."/>
            <person name="Yang Y."/>
            <person name="Wang X."/>
            <person name="Fang X."/>
            <person name="Hall R.S."/>
            <person name="Hofmann A."/>
            <person name="Sternberg P.W."/>
            <person name="Jex A.R."/>
            <person name="Gasser R.B."/>
        </authorList>
    </citation>
    <scope>NUCLEOTIDE SEQUENCE [LARGE SCALE GENOMIC DNA]</scope>
    <source>
        <strain evidence="11">PN_DK_2014</strain>
    </source>
</reference>
<evidence type="ECO:0000256" key="5">
    <source>
        <dbReference type="ARBA" id="ARBA00022741"/>
    </source>
</evidence>
<dbReference type="Proteomes" id="UP000031036">
    <property type="component" value="Unassembled WGS sequence"/>
</dbReference>
<dbReference type="GO" id="GO:0016756">
    <property type="term" value="F:glutathione gamma-glutamylcysteinyltransferase activity"/>
    <property type="evidence" value="ECO:0007669"/>
    <property type="project" value="InterPro"/>
</dbReference>
<comment type="caution">
    <text evidence="11">The sequence shown here is derived from an EMBL/GenBank/DDBJ whole genome shotgun (WGS) entry which is preliminary data.</text>
</comment>
<dbReference type="PROSITE" id="PS51443">
    <property type="entry name" value="PCS"/>
    <property type="match status" value="1"/>
</dbReference>
<dbReference type="PANTHER" id="PTHR48103:SF2">
    <property type="entry name" value="MIDASIN"/>
    <property type="match status" value="1"/>
</dbReference>
<gene>
    <name evidence="11" type="primary">MDN1</name>
    <name evidence="11" type="ORF">Tcan_14234</name>
</gene>
<comment type="subcellular location">
    <subcellularLocation>
        <location evidence="1">Nucleus</location>
        <location evidence="1">Nucleolus</location>
    </subcellularLocation>
    <subcellularLocation>
        <location evidence="2">Nucleus</location>
        <location evidence="2">Nucleoplasm</location>
    </subcellularLocation>
</comment>
<dbReference type="Gene3D" id="3.40.50.300">
    <property type="entry name" value="P-loop containing nucleotide triphosphate hydrolases"/>
    <property type="match status" value="6"/>
</dbReference>
<name>A0A0B2VNJ2_TOXCA</name>
<organism evidence="11 12">
    <name type="scientific">Toxocara canis</name>
    <name type="common">Canine roundworm</name>
    <dbReference type="NCBI Taxonomy" id="6265"/>
    <lineage>
        <taxon>Eukaryota</taxon>
        <taxon>Metazoa</taxon>
        <taxon>Ecdysozoa</taxon>
        <taxon>Nematoda</taxon>
        <taxon>Chromadorea</taxon>
        <taxon>Rhabditida</taxon>
        <taxon>Spirurina</taxon>
        <taxon>Ascaridomorpha</taxon>
        <taxon>Ascaridoidea</taxon>
        <taxon>Toxocaridae</taxon>
        <taxon>Toxocara</taxon>
    </lineage>
</organism>
<dbReference type="InterPro" id="IPR027417">
    <property type="entry name" value="P-loop_NTPase"/>
</dbReference>
<dbReference type="GO" id="GO:0046938">
    <property type="term" value="P:phytochelatin biosynthetic process"/>
    <property type="evidence" value="ECO:0007669"/>
    <property type="project" value="InterPro"/>
</dbReference>
<evidence type="ECO:0000259" key="10">
    <source>
        <dbReference type="PROSITE" id="PS51443"/>
    </source>
</evidence>
<dbReference type="GO" id="GO:0005654">
    <property type="term" value="C:nucleoplasm"/>
    <property type="evidence" value="ECO:0007669"/>
    <property type="project" value="UniProtKB-SubCell"/>
</dbReference>
<keyword evidence="8" id="KW-0539">Nucleus</keyword>
<dbReference type="OrthoDB" id="422220at2759"/>
<dbReference type="InterPro" id="IPR040848">
    <property type="entry name" value="AAA_lid_7"/>
</dbReference>
<evidence type="ECO:0000256" key="8">
    <source>
        <dbReference type="ARBA" id="ARBA00023242"/>
    </source>
</evidence>
<evidence type="ECO:0000256" key="7">
    <source>
        <dbReference type="ARBA" id="ARBA00023186"/>
    </source>
</evidence>
<evidence type="ECO:0000256" key="3">
    <source>
        <dbReference type="ARBA" id="ARBA00007188"/>
    </source>
</evidence>
<evidence type="ECO:0000256" key="4">
    <source>
        <dbReference type="ARBA" id="ARBA00017143"/>
    </source>
</evidence>
<dbReference type="Pfam" id="PF17867">
    <property type="entry name" value="AAA_lid_7"/>
    <property type="match status" value="3"/>
</dbReference>
<comment type="similarity">
    <text evidence="3">Belongs to the midasin family.</text>
</comment>
<evidence type="ECO:0000313" key="12">
    <source>
        <dbReference type="Proteomes" id="UP000031036"/>
    </source>
</evidence>
<dbReference type="Pfam" id="PF07728">
    <property type="entry name" value="AAA_5"/>
    <property type="match status" value="5"/>
</dbReference>
<feature type="compositionally biased region" description="Basic residues" evidence="9">
    <location>
        <begin position="1"/>
        <end position="12"/>
    </location>
</feature>
<evidence type="ECO:0000256" key="6">
    <source>
        <dbReference type="ARBA" id="ARBA00022840"/>
    </source>
</evidence>
<dbReference type="SMART" id="SM00382">
    <property type="entry name" value="AAA"/>
    <property type="match status" value="4"/>
</dbReference>
<dbReference type="GO" id="GO:0010038">
    <property type="term" value="P:response to metal ion"/>
    <property type="evidence" value="ECO:0007669"/>
    <property type="project" value="InterPro"/>
</dbReference>
<feature type="compositionally biased region" description="Basic and acidic residues" evidence="9">
    <location>
        <begin position="21"/>
        <end position="39"/>
    </location>
</feature>
<evidence type="ECO:0000256" key="2">
    <source>
        <dbReference type="ARBA" id="ARBA00004642"/>
    </source>
</evidence>
<keyword evidence="5" id="KW-0547">Nucleotide-binding</keyword>
<dbReference type="FunFam" id="3.40.50.300:FF:000142">
    <property type="entry name" value="Midasin"/>
    <property type="match status" value="2"/>
</dbReference>
<dbReference type="PROSITE" id="PS00675">
    <property type="entry name" value="SIGMA54_INTERACT_1"/>
    <property type="match status" value="1"/>
</dbReference>
<protein>
    <recommendedName>
        <fullName evidence="4">Midasin</fullName>
    </recommendedName>
</protein>
<dbReference type="GO" id="GO:0005524">
    <property type="term" value="F:ATP binding"/>
    <property type="evidence" value="ECO:0007669"/>
    <property type="project" value="UniProtKB-KW"/>
</dbReference>
<dbReference type="SUPFAM" id="SSF52540">
    <property type="entry name" value="P-loop containing nucleoside triphosphate hydrolases"/>
    <property type="match status" value="6"/>
</dbReference>
<evidence type="ECO:0000256" key="9">
    <source>
        <dbReference type="SAM" id="MobiDB-lite"/>
    </source>
</evidence>